<dbReference type="GO" id="GO:0016887">
    <property type="term" value="F:ATP hydrolysis activity"/>
    <property type="evidence" value="ECO:0007669"/>
    <property type="project" value="InterPro"/>
</dbReference>
<dbReference type="CDD" id="cd00009">
    <property type="entry name" value="AAA"/>
    <property type="match status" value="1"/>
</dbReference>
<dbReference type="CDD" id="cd19499">
    <property type="entry name" value="RecA-like_ClpB_Hsp104-like"/>
    <property type="match status" value="1"/>
</dbReference>
<reference evidence="11 12" key="1">
    <citation type="submission" date="2020-04" db="EMBL/GenBank/DDBJ databases">
        <title>Usitatibacter rugosus gen. nov., sp. nov. and Usitatibacter palustris sp. nov., novel members of Usitatibacteraceae fam. nov. within the order Nitrosomonadales isolated from soil.</title>
        <authorList>
            <person name="Huber K.J."/>
            <person name="Neumann-Schaal M."/>
            <person name="Geppert A."/>
            <person name="Luckner M."/>
            <person name="Wanner G."/>
            <person name="Overmann J."/>
        </authorList>
    </citation>
    <scope>NUCLEOTIDE SEQUENCE [LARGE SCALE GENOMIC DNA]</scope>
    <source>
        <strain evidence="11 12">0125_3</strain>
    </source>
</reference>
<evidence type="ECO:0000256" key="8">
    <source>
        <dbReference type="RuleBase" id="RU004432"/>
    </source>
</evidence>
<dbReference type="InterPro" id="IPR028299">
    <property type="entry name" value="ClpA/B_CS2"/>
</dbReference>
<dbReference type="SMART" id="SM00382">
    <property type="entry name" value="AAA"/>
    <property type="match status" value="2"/>
</dbReference>
<dbReference type="InterPro" id="IPR001270">
    <property type="entry name" value="ClpA/B"/>
</dbReference>
<dbReference type="InterPro" id="IPR036628">
    <property type="entry name" value="Clp_N_dom_sf"/>
</dbReference>
<evidence type="ECO:0000256" key="3">
    <source>
        <dbReference type="ARBA" id="ARBA00022741"/>
    </source>
</evidence>
<dbReference type="PANTHER" id="PTHR11638">
    <property type="entry name" value="ATP-DEPENDENT CLP PROTEASE"/>
    <property type="match status" value="1"/>
</dbReference>
<dbReference type="PROSITE" id="PS51903">
    <property type="entry name" value="CLP_R"/>
    <property type="match status" value="1"/>
</dbReference>
<dbReference type="Pfam" id="PF10431">
    <property type="entry name" value="ClpB_D2-small"/>
    <property type="match status" value="1"/>
</dbReference>
<dbReference type="InterPro" id="IPR003593">
    <property type="entry name" value="AAA+_ATPase"/>
</dbReference>
<feature type="domain" description="Clp R" evidence="10">
    <location>
        <begin position="1"/>
        <end position="144"/>
    </location>
</feature>
<dbReference type="InterPro" id="IPR018368">
    <property type="entry name" value="ClpA/B_CS1"/>
</dbReference>
<dbReference type="InterPro" id="IPR003959">
    <property type="entry name" value="ATPase_AAA_core"/>
</dbReference>
<dbReference type="PRINTS" id="PR00300">
    <property type="entry name" value="CLPPROTEASEA"/>
</dbReference>
<evidence type="ECO:0000256" key="6">
    <source>
        <dbReference type="ARBA" id="ARBA00025613"/>
    </source>
</evidence>
<dbReference type="PROSITE" id="PS00870">
    <property type="entry name" value="CLPAB_1"/>
    <property type="match status" value="1"/>
</dbReference>
<dbReference type="InterPro" id="IPR050130">
    <property type="entry name" value="ClpA_ClpB"/>
</dbReference>
<evidence type="ECO:0000313" key="12">
    <source>
        <dbReference type="Proteomes" id="UP000501534"/>
    </source>
</evidence>
<dbReference type="SMART" id="SM01086">
    <property type="entry name" value="ClpB_D2-small"/>
    <property type="match status" value="1"/>
</dbReference>
<keyword evidence="5 8" id="KW-0143">Chaperone</keyword>
<dbReference type="InterPro" id="IPR041546">
    <property type="entry name" value="ClpA/ClpB_AAA_lid"/>
</dbReference>
<keyword evidence="2 7" id="KW-0677">Repeat</keyword>
<dbReference type="PROSITE" id="PS00871">
    <property type="entry name" value="CLPAB_2"/>
    <property type="match status" value="1"/>
</dbReference>
<dbReference type="PANTHER" id="PTHR11638:SF111">
    <property type="entry name" value="ATP-DEPENDENT CLP PROTEASE ATP-BINDING SUBUNIT CLPA"/>
    <property type="match status" value="1"/>
</dbReference>
<dbReference type="GO" id="GO:0008233">
    <property type="term" value="F:peptidase activity"/>
    <property type="evidence" value="ECO:0007669"/>
    <property type="project" value="UniProtKB-KW"/>
</dbReference>
<dbReference type="Pfam" id="PF17871">
    <property type="entry name" value="AAA_lid_9"/>
    <property type="match status" value="1"/>
</dbReference>
<dbReference type="Gene3D" id="1.10.1780.10">
    <property type="entry name" value="Clp, N-terminal domain"/>
    <property type="match status" value="1"/>
</dbReference>
<gene>
    <name evidence="11" type="primary">clpA</name>
    <name evidence="11" type="ORF">DSM104443_01343</name>
</gene>
<accession>A0A6M4GSK9</accession>
<evidence type="ECO:0000313" key="11">
    <source>
        <dbReference type="EMBL" id="QJR10289.1"/>
    </source>
</evidence>
<dbReference type="RefSeq" id="WP_171090693.1">
    <property type="nucleotide sequence ID" value="NZ_CP053069.1"/>
</dbReference>
<dbReference type="EMBL" id="CP053069">
    <property type="protein sequence ID" value="QJR10289.1"/>
    <property type="molecule type" value="Genomic_DNA"/>
</dbReference>
<comment type="similarity">
    <text evidence="1 8">Belongs to the ClpA/ClpB family.</text>
</comment>
<dbReference type="InterPro" id="IPR019489">
    <property type="entry name" value="Clp_ATPase_C"/>
</dbReference>
<evidence type="ECO:0000256" key="4">
    <source>
        <dbReference type="ARBA" id="ARBA00022840"/>
    </source>
</evidence>
<evidence type="ECO:0000256" key="5">
    <source>
        <dbReference type="ARBA" id="ARBA00023186"/>
    </source>
</evidence>
<dbReference type="FunFam" id="3.40.50.300:FF:000025">
    <property type="entry name" value="ATP-dependent Clp protease subunit"/>
    <property type="match status" value="1"/>
</dbReference>
<dbReference type="InterPro" id="IPR027417">
    <property type="entry name" value="P-loop_NTPase"/>
</dbReference>
<dbReference type="Pfam" id="PF00004">
    <property type="entry name" value="AAA"/>
    <property type="match status" value="1"/>
</dbReference>
<evidence type="ECO:0000256" key="2">
    <source>
        <dbReference type="ARBA" id="ARBA00022737"/>
    </source>
</evidence>
<keyword evidence="11" id="KW-0645">Protease</keyword>
<protein>
    <submittedName>
        <fullName evidence="11">ATP-dependent Clp protease ATP-binding subunit ClpA</fullName>
    </submittedName>
</protein>
<organism evidence="11 12">
    <name type="scientific">Usitatibacter rugosus</name>
    <dbReference type="NCBI Taxonomy" id="2732067"/>
    <lineage>
        <taxon>Bacteria</taxon>
        <taxon>Pseudomonadati</taxon>
        <taxon>Pseudomonadota</taxon>
        <taxon>Betaproteobacteria</taxon>
        <taxon>Nitrosomonadales</taxon>
        <taxon>Usitatibacteraceae</taxon>
        <taxon>Usitatibacter</taxon>
    </lineage>
</organism>
<dbReference type="SUPFAM" id="SSF81923">
    <property type="entry name" value="Double Clp-N motif"/>
    <property type="match status" value="1"/>
</dbReference>
<dbReference type="GO" id="GO:0043335">
    <property type="term" value="P:protein unfolding"/>
    <property type="evidence" value="ECO:0007669"/>
    <property type="project" value="InterPro"/>
</dbReference>
<dbReference type="GO" id="GO:0005737">
    <property type="term" value="C:cytoplasm"/>
    <property type="evidence" value="ECO:0007669"/>
    <property type="project" value="TreeGrafter"/>
</dbReference>
<dbReference type="GO" id="GO:0006508">
    <property type="term" value="P:proteolysis"/>
    <property type="evidence" value="ECO:0007669"/>
    <property type="project" value="UniProtKB-KW"/>
</dbReference>
<dbReference type="AlphaFoldDB" id="A0A6M4GSK9"/>
<dbReference type="InterPro" id="IPR004176">
    <property type="entry name" value="Clp_R_N"/>
</dbReference>
<name>A0A6M4GSK9_9PROT</name>
<dbReference type="SUPFAM" id="SSF52540">
    <property type="entry name" value="P-loop containing nucleoside triphosphate hydrolases"/>
    <property type="match status" value="2"/>
</dbReference>
<dbReference type="KEGG" id="uru:DSM104443_01343"/>
<evidence type="ECO:0000256" key="1">
    <source>
        <dbReference type="ARBA" id="ARBA00008675"/>
    </source>
</evidence>
<feature type="region of interest" description="Disordered" evidence="9">
    <location>
        <begin position="142"/>
        <end position="165"/>
    </location>
</feature>
<dbReference type="GO" id="GO:0005524">
    <property type="term" value="F:ATP binding"/>
    <property type="evidence" value="ECO:0007669"/>
    <property type="project" value="UniProtKB-KW"/>
</dbReference>
<comment type="function">
    <text evidence="6">Part of a stress-induced multi-chaperone system, it is involved in the recovery of the cell from heat-induced damage, in cooperation with DnaK, DnaJ and GrpE. Acts before DnaK, in the processing of protein aggregates. Protein binding stimulates the ATPase activity; ATP hydrolysis unfolds the denatured protein aggregates, which probably helps expose new hydrophobic binding sites on the surface of ClpB-bound aggregates, contributing to the solubilization and refolding of denatured protein aggregates by DnaK.</text>
</comment>
<evidence type="ECO:0000256" key="9">
    <source>
        <dbReference type="SAM" id="MobiDB-lite"/>
    </source>
</evidence>
<keyword evidence="11" id="KW-0378">Hydrolase</keyword>
<dbReference type="Gene3D" id="3.40.50.300">
    <property type="entry name" value="P-loop containing nucleotide triphosphate hydrolases"/>
    <property type="match status" value="2"/>
</dbReference>
<dbReference type="Pfam" id="PF07724">
    <property type="entry name" value="AAA_2"/>
    <property type="match status" value="1"/>
</dbReference>
<dbReference type="Gene3D" id="1.10.8.60">
    <property type="match status" value="2"/>
</dbReference>
<keyword evidence="12" id="KW-1185">Reference proteome</keyword>
<evidence type="ECO:0000259" key="10">
    <source>
        <dbReference type="PROSITE" id="PS51903"/>
    </source>
</evidence>
<dbReference type="GO" id="GO:0034605">
    <property type="term" value="P:cellular response to heat"/>
    <property type="evidence" value="ECO:0007669"/>
    <property type="project" value="TreeGrafter"/>
</dbReference>
<dbReference type="InterPro" id="IPR013461">
    <property type="entry name" value="ClpA"/>
</dbReference>
<proteinExistence type="inferred from homology"/>
<evidence type="ECO:0000256" key="7">
    <source>
        <dbReference type="PROSITE-ProRule" id="PRU01251"/>
    </source>
</evidence>
<dbReference type="Proteomes" id="UP000501534">
    <property type="component" value="Chromosome"/>
</dbReference>
<sequence>MIAQELEVSLHMAFVEARQKRHEFITVEHLLLALCDNPSAAEVLKACAAKIDELKKALADFVMQHTPTVAGSGEVDTQPTLGFQRVIQRAILHVQSSGKKEVTGANVLVAIYGEKDSHAVYFLHQQGVSRLDVVNYISHGITKAPQAPGSREEGEGEQEAPEAQAGGALESFTQNLNQLAIDGKIDPLIGRDSEVERVIQILCRRRKNNPLLVGEAGVGKTAIAEGLAKRVVDNQVPEILSKAQVFALDMGALLAGTKYRGDFEQRLKAVLKQLVDNPNAILFIDEIHTLIGAGSASGGTLDASNLLKPALSSGALKCIGATTYNEFRGIFEKDHALSRRFQKVDVNEPSIAETVDILRGLKSRFESHHGVKYTANALTTAAELSARFINDRHLPDKAIDVIDEAGALQRILPKSKQKKVIGKPEIEEIIAKIARIPTRNVSSDDRNALKNLDRDLKNVVFGQDKAIEALAASIKMARSGLGNAQKPIGSFLFSGPTGVGKTEVARQLAFIMGVELIRFDMSEYMERHAVSRLIGAPPGYVGFDQGGLLTEAITKHPYSILLLDEIEKAHPDIFNILLQVMDHGTLTDNNGRKADFRNVAIIMTTNAGAEGLSRNSIGFTDDRRAGDEMGEIKRLFTPEFRNRLDAVISFGALDEQIILRVVDKFLMQLEAQLSEKKVDAVFTENLKKYLAKHGFDPQMGARPMARLIQDTIRRALADELLFGKLASGGKVTIDVDKDGKVQLDIAQSQSAEPVEST</sequence>
<dbReference type="Pfam" id="PF02861">
    <property type="entry name" value="Clp_N"/>
    <property type="match status" value="1"/>
</dbReference>
<keyword evidence="3 8" id="KW-0547">Nucleotide-binding</keyword>
<dbReference type="NCBIfam" id="TIGR02639">
    <property type="entry name" value="ClpA"/>
    <property type="match status" value="1"/>
</dbReference>
<keyword evidence="4 8" id="KW-0067">ATP-binding</keyword>